<evidence type="ECO:0000256" key="5">
    <source>
        <dbReference type="ARBA" id="ARBA00023186"/>
    </source>
</evidence>
<dbReference type="SMART" id="SM00382">
    <property type="entry name" value="AAA"/>
    <property type="match status" value="2"/>
</dbReference>
<dbReference type="FunFam" id="3.40.50.300:FF:000025">
    <property type="entry name" value="ATP-dependent Clp protease subunit"/>
    <property type="match status" value="1"/>
</dbReference>
<dbReference type="GO" id="GO:0034605">
    <property type="term" value="P:cellular response to heat"/>
    <property type="evidence" value="ECO:0007669"/>
    <property type="project" value="TreeGrafter"/>
</dbReference>
<evidence type="ECO:0000313" key="10">
    <source>
        <dbReference type="EMBL" id="KAJ8901870.1"/>
    </source>
</evidence>
<sequence length="717" mass="80699">MDGPENGKNNKRKRALDSYAQDLVRMAEDGKLDPVIGRDEEIRRVVRVLSRRRKNNPVLIGEPGTGKTAIVEGLSQRIVKGDVPKSLEVPVYSLDVGALVAGASYRGEFEERLKSVLKEIKEEDKGAILFVDELHLLLGAGQTSGSMDAANLLKPALARGDLRCVGATTLEEYRKHVEKDAAFERRFQQVYVGEPSVEDTISILRGLKEKYEIHHGVRVADAALVAASKLSARYITNRFLPDKAIDLIDEACASVRVQIDSQPDAIDELERKRLRLQIEEAALKKEKDKKSSDRRTKVKDELKKTEEELKELKDRFEKELGKVRKLKDLNSKLESLRIKLEEAERRQQLDVAADLKYYAIPNTEEQIERLRLQIDQENQDENADEKLVTDVVGEEQIAEIVARWTGVPVKKLTQGETEKVLQLGEALSKRVVGQSDAVQAVAQAILRSRAGMARESQPMGSFLFLGPTGVGKTELAKALAAELFDNEKHMVRIDMTEYMEQHSVSRLIGAPPGYVGHDEGGQLTEAILRRPYNVILLDEIEKAHRDVLNVLLQVLDDGRLTDSQGRTVNFTNTVVIMTSNVGAHYLMDNQPNSRDMAMSELKKAFRPEFLNRIDDVIMFNSLQEEQLRNIVNLQMNDISQRLQEKKITIDLDQNAIDLVLKESYSPEYGARPMRRFLEKEIGTEISRLIVSGDLVPSSHVDVSGDSDKFIYQINTTS</sequence>
<dbReference type="FunFam" id="3.40.50.300:FF:000120">
    <property type="entry name" value="ATP-dependent chaperone ClpB"/>
    <property type="match status" value="1"/>
</dbReference>
<dbReference type="Gene3D" id="3.40.50.300">
    <property type="entry name" value="P-loop containing nucleotide triphosphate hydrolases"/>
    <property type="match status" value="3"/>
</dbReference>
<dbReference type="InterPro" id="IPR003959">
    <property type="entry name" value="ATPase_AAA_core"/>
</dbReference>
<dbReference type="Pfam" id="PF00004">
    <property type="entry name" value="AAA"/>
    <property type="match status" value="1"/>
</dbReference>
<keyword evidence="5 6" id="KW-0143">Chaperone</keyword>
<feature type="domain" description="AAA+ ATPase" evidence="8">
    <location>
        <begin position="458"/>
        <end position="614"/>
    </location>
</feature>
<dbReference type="SMART" id="SM01086">
    <property type="entry name" value="ClpB_D2-small"/>
    <property type="match status" value="1"/>
</dbReference>
<keyword evidence="4 6" id="KW-0067">ATP-binding</keyword>
<protein>
    <recommendedName>
        <fullName evidence="12">Clp R domain-containing protein</fullName>
    </recommendedName>
</protein>
<evidence type="ECO:0000256" key="3">
    <source>
        <dbReference type="ARBA" id="ARBA00022741"/>
    </source>
</evidence>
<evidence type="ECO:0000256" key="4">
    <source>
        <dbReference type="ARBA" id="ARBA00022840"/>
    </source>
</evidence>
<feature type="domain" description="AAA+ ATPase" evidence="8">
    <location>
        <begin position="53"/>
        <end position="196"/>
    </location>
</feature>
<evidence type="ECO:0000256" key="1">
    <source>
        <dbReference type="ARBA" id="ARBA00008675"/>
    </source>
</evidence>
<evidence type="ECO:0000259" key="9">
    <source>
        <dbReference type="SMART" id="SM01086"/>
    </source>
</evidence>
<dbReference type="InterPro" id="IPR019489">
    <property type="entry name" value="Clp_ATPase_C"/>
</dbReference>
<comment type="similarity">
    <text evidence="1 6">Belongs to the ClpA/ClpB family.</text>
</comment>
<dbReference type="PANTHER" id="PTHR11638">
    <property type="entry name" value="ATP-DEPENDENT CLP PROTEASE"/>
    <property type="match status" value="1"/>
</dbReference>
<keyword evidence="11" id="KW-1185">Reference proteome</keyword>
<dbReference type="Pfam" id="PF07724">
    <property type="entry name" value="AAA_2"/>
    <property type="match status" value="1"/>
</dbReference>
<gene>
    <name evidence="10" type="ORF">NDN08_004075</name>
</gene>
<dbReference type="PRINTS" id="PR00300">
    <property type="entry name" value="CLPPROTEASEA"/>
</dbReference>
<evidence type="ECO:0000313" key="11">
    <source>
        <dbReference type="Proteomes" id="UP001157974"/>
    </source>
</evidence>
<dbReference type="GO" id="GO:0005737">
    <property type="term" value="C:cytoplasm"/>
    <property type="evidence" value="ECO:0007669"/>
    <property type="project" value="TreeGrafter"/>
</dbReference>
<dbReference type="EMBL" id="JAMWBK010000010">
    <property type="protein sequence ID" value="KAJ8901870.1"/>
    <property type="molecule type" value="Genomic_DNA"/>
</dbReference>
<accession>A0AAV8UHA1</accession>
<keyword evidence="2" id="KW-0677">Repeat</keyword>
<dbReference type="PROSITE" id="PS00870">
    <property type="entry name" value="CLPAB_1"/>
    <property type="match status" value="1"/>
</dbReference>
<feature type="coiled-coil region" evidence="7">
    <location>
        <begin position="266"/>
        <end position="380"/>
    </location>
</feature>
<proteinExistence type="inferred from homology"/>
<dbReference type="InterPro" id="IPR028299">
    <property type="entry name" value="ClpA/B_CS2"/>
</dbReference>
<dbReference type="GO" id="GO:0016887">
    <property type="term" value="F:ATP hydrolysis activity"/>
    <property type="evidence" value="ECO:0007669"/>
    <property type="project" value="InterPro"/>
</dbReference>
<dbReference type="Gene3D" id="1.10.8.60">
    <property type="match status" value="1"/>
</dbReference>
<dbReference type="Proteomes" id="UP001157974">
    <property type="component" value="Unassembled WGS sequence"/>
</dbReference>
<dbReference type="PANTHER" id="PTHR11638:SF18">
    <property type="entry name" value="HEAT SHOCK PROTEIN 104"/>
    <property type="match status" value="1"/>
</dbReference>
<dbReference type="PROSITE" id="PS00871">
    <property type="entry name" value="CLPAB_2"/>
    <property type="match status" value="1"/>
</dbReference>
<evidence type="ECO:0008006" key="12">
    <source>
        <dbReference type="Google" id="ProtNLM"/>
    </source>
</evidence>
<comment type="caution">
    <text evidence="10">The sequence shown here is derived from an EMBL/GenBank/DDBJ whole genome shotgun (WGS) entry which is preliminary data.</text>
</comment>
<dbReference type="CDD" id="cd00009">
    <property type="entry name" value="AAA"/>
    <property type="match status" value="1"/>
</dbReference>
<keyword evidence="3 6" id="KW-0547">Nucleotide-binding</keyword>
<dbReference type="Pfam" id="PF10431">
    <property type="entry name" value="ClpB_D2-small"/>
    <property type="match status" value="1"/>
</dbReference>
<evidence type="ECO:0000259" key="8">
    <source>
        <dbReference type="SMART" id="SM00382"/>
    </source>
</evidence>
<dbReference type="Pfam" id="PF17871">
    <property type="entry name" value="AAA_lid_9"/>
    <property type="match status" value="1"/>
</dbReference>
<dbReference type="InterPro" id="IPR018368">
    <property type="entry name" value="ClpA/B_CS1"/>
</dbReference>
<dbReference type="GO" id="GO:0005524">
    <property type="term" value="F:ATP binding"/>
    <property type="evidence" value="ECO:0007669"/>
    <property type="project" value="UniProtKB-KW"/>
</dbReference>
<dbReference type="AlphaFoldDB" id="A0AAV8UHA1"/>
<dbReference type="InterPro" id="IPR003593">
    <property type="entry name" value="AAA+_ATPase"/>
</dbReference>
<evidence type="ECO:0000256" key="7">
    <source>
        <dbReference type="SAM" id="Coils"/>
    </source>
</evidence>
<dbReference type="InterPro" id="IPR001270">
    <property type="entry name" value="ClpA/B"/>
</dbReference>
<dbReference type="SUPFAM" id="SSF52540">
    <property type="entry name" value="P-loop containing nucleoside triphosphate hydrolases"/>
    <property type="match status" value="2"/>
</dbReference>
<evidence type="ECO:0000256" key="2">
    <source>
        <dbReference type="ARBA" id="ARBA00022737"/>
    </source>
</evidence>
<dbReference type="CDD" id="cd19499">
    <property type="entry name" value="RecA-like_ClpB_Hsp104-like"/>
    <property type="match status" value="1"/>
</dbReference>
<reference evidence="10 11" key="1">
    <citation type="journal article" date="2023" name="Nat. Commun.">
        <title>Origin of minicircular mitochondrial genomes in red algae.</title>
        <authorList>
            <person name="Lee Y."/>
            <person name="Cho C.H."/>
            <person name="Lee Y.M."/>
            <person name="Park S.I."/>
            <person name="Yang J.H."/>
            <person name="West J.A."/>
            <person name="Bhattacharya D."/>
            <person name="Yoon H.S."/>
        </authorList>
    </citation>
    <scope>NUCLEOTIDE SEQUENCE [LARGE SCALE GENOMIC DNA]</scope>
    <source>
        <strain evidence="10 11">CCMP1338</strain>
        <tissue evidence="10">Whole cell</tissue>
    </source>
</reference>
<dbReference type="InterPro" id="IPR027417">
    <property type="entry name" value="P-loop_NTPase"/>
</dbReference>
<dbReference type="InterPro" id="IPR050130">
    <property type="entry name" value="ClpA_ClpB"/>
</dbReference>
<keyword evidence="7" id="KW-0175">Coiled coil</keyword>
<dbReference type="FunFam" id="3.40.50.300:FF:000010">
    <property type="entry name" value="Chaperone clpB 1, putative"/>
    <property type="match status" value="1"/>
</dbReference>
<name>A0AAV8UHA1_9RHOD</name>
<organism evidence="10 11">
    <name type="scientific">Rhodosorus marinus</name>
    <dbReference type="NCBI Taxonomy" id="101924"/>
    <lineage>
        <taxon>Eukaryota</taxon>
        <taxon>Rhodophyta</taxon>
        <taxon>Stylonematophyceae</taxon>
        <taxon>Stylonematales</taxon>
        <taxon>Stylonemataceae</taxon>
        <taxon>Rhodosorus</taxon>
    </lineage>
</organism>
<evidence type="ECO:0000256" key="6">
    <source>
        <dbReference type="RuleBase" id="RU004432"/>
    </source>
</evidence>
<dbReference type="InterPro" id="IPR041546">
    <property type="entry name" value="ClpA/ClpB_AAA_lid"/>
</dbReference>
<feature type="domain" description="Clp ATPase C-terminal" evidence="9">
    <location>
        <begin position="622"/>
        <end position="711"/>
    </location>
</feature>